<organism evidence="2 3">
    <name type="scientific">Staurois parvus</name>
    <dbReference type="NCBI Taxonomy" id="386267"/>
    <lineage>
        <taxon>Eukaryota</taxon>
        <taxon>Metazoa</taxon>
        <taxon>Chordata</taxon>
        <taxon>Craniata</taxon>
        <taxon>Vertebrata</taxon>
        <taxon>Euteleostomi</taxon>
        <taxon>Amphibia</taxon>
        <taxon>Batrachia</taxon>
        <taxon>Anura</taxon>
        <taxon>Neobatrachia</taxon>
        <taxon>Ranoidea</taxon>
        <taxon>Ranidae</taxon>
        <taxon>Staurois</taxon>
    </lineage>
</organism>
<evidence type="ECO:0000313" key="3">
    <source>
        <dbReference type="Proteomes" id="UP001162483"/>
    </source>
</evidence>
<accession>A0ABN9APJ8</accession>
<dbReference type="EMBL" id="CATNWA010000302">
    <property type="protein sequence ID" value="CAI9536140.1"/>
    <property type="molecule type" value="Genomic_DNA"/>
</dbReference>
<reference evidence="2" key="1">
    <citation type="submission" date="2023-05" db="EMBL/GenBank/DDBJ databases">
        <authorList>
            <person name="Stuckert A."/>
        </authorList>
    </citation>
    <scope>NUCLEOTIDE SEQUENCE</scope>
</reference>
<protein>
    <submittedName>
        <fullName evidence="2">Uncharacterized protein</fullName>
    </submittedName>
</protein>
<feature type="region of interest" description="Disordered" evidence="1">
    <location>
        <begin position="18"/>
        <end position="46"/>
    </location>
</feature>
<keyword evidence="3" id="KW-1185">Reference proteome</keyword>
<sequence>MNVTFSHFLISRRSIPVRPDVAGNGTQKTDADIGRRRWPGTLQEGH</sequence>
<evidence type="ECO:0000256" key="1">
    <source>
        <dbReference type="SAM" id="MobiDB-lite"/>
    </source>
</evidence>
<gene>
    <name evidence="2" type="ORF">SPARVUS_LOCUS985470</name>
</gene>
<proteinExistence type="predicted"/>
<comment type="caution">
    <text evidence="2">The sequence shown here is derived from an EMBL/GenBank/DDBJ whole genome shotgun (WGS) entry which is preliminary data.</text>
</comment>
<evidence type="ECO:0000313" key="2">
    <source>
        <dbReference type="EMBL" id="CAI9536140.1"/>
    </source>
</evidence>
<feature type="non-terminal residue" evidence="2">
    <location>
        <position position="46"/>
    </location>
</feature>
<dbReference type="Proteomes" id="UP001162483">
    <property type="component" value="Unassembled WGS sequence"/>
</dbReference>
<name>A0ABN9APJ8_9NEOB</name>